<feature type="region of interest" description="Disordered" evidence="2">
    <location>
        <begin position="1"/>
        <end position="86"/>
    </location>
</feature>
<dbReference type="Pfam" id="PF05345">
    <property type="entry name" value="He_PIG"/>
    <property type="match status" value="1"/>
</dbReference>
<reference evidence="3 4" key="1">
    <citation type="submission" date="2018-11" db="EMBL/GenBank/DDBJ databases">
        <title>Trebonia kvetii gen.nov., sp.nov., a novel acidophilic actinobacterium, and proposal of the new actinobacterial family Treboniaceae fam. nov.</title>
        <authorList>
            <person name="Rapoport D."/>
            <person name="Sagova-Mareckova M."/>
            <person name="Sedlacek I."/>
            <person name="Provaznik J."/>
            <person name="Kralova S."/>
            <person name="Pavlinic D."/>
            <person name="Benes V."/>
            <person name="Kopecky J."/>
        </authorList>
    </citation>
    <scope>NUCLEOTIDE SEQUENCE [LARGE SCALE GENOMIC DNA]</scope>
    <source>
        <strain evidence="3 4">15Tr583</strain>
    </source>
</reference>
<feature type="compositionally biased region" description="Low complexity" evidence="2">
    <location>
        <begin position="1"/>
        <end position="19"/>
    </location>
</feature>
<name>A0A6P2C4P2_9ACTN</name>
<dbReference type="GO" id="GO:0016998">
    <property type="term" value="P:cell wall macromolecule catabolic process"/>
    <property type="evidence" value="ECO:0007669"/>
    <property type="project" value="InterPro"/>
</dbReference>
<gene>
    <name evidence="3" type="ORF">EAS64_11035</name>
</gene>
<accession>A0A6P2C4P2</accession>
<dbReference type="InterPro" id="IPR017853">
    <property type="entry name" value="GH"/>
</dbReference>
<sequence>MSTWPTTSTRTAPPSTGRRSPPPPGTSSRSSRPPRATTTRTPTTVLTWRRRRRQACTPPGTISPSPTSATASARPTTPSRTAATLPTDTLPLALDIEYNPYGAECYGLSPAQMVAWLSAFTGEAQRLTGQSPFIYTTADWWSTCTGDSTAFGSNQLWVAAYRSGSPEMPAGWGTWTFWQYTSRGSVPGIVGHADVSYLLSAAVRLLDPGDQQSAAGDAIQLQVSSLNAAAGQSPQFTASGMPPGPSISTGGLITGTITAAGSYRVTVSAAYSSGVAGSLTFTWTVTSRQPSPLPTTAGPTPTTPSPAPTPTPTDPSPNPTAPSSPPPSSAPSESPASPTDSSPPATSSSAPPSGS</sequence>
<feature type="compositionally biased region" description="Low complexity" evidence="2">
    <location>
        <begin position="26"/>
        <end position="47"/>
    </location>
</feature>
<comment type="similarity">
    <text evidence="1">Belongs to the glycosyl hydrolase 25 family.</text>
</comment>
<dbReference type="SUPFAM" id="SSF51445">
    <property type="entry name" value="(Trans)glycosidases"/>
    <property type="match status" value="1"/>
</dbReference>
<dbReference type="InterPro" id="IPR013783">
    <property type="entry name" value="Ig-like_fold"/>
</dbReference>
<dbReference type="EMBL" id="RPFW01000002">
    <property type="protein sequence ID" value="TVZ05131.1"/>
    <property type="molecule type" value="Genomic_DNA"/>
</dbReference>
<feature type="compositionally biased region" description="Low complexity" evidence="2">
    <location>
        <begin position="330"/>
        <end position="355"/>
    </location>
</feature>
<feature type="region of interest" description="Disordered" evidence="2">
    <location>
        <begin position="286"/>
        <end position="355"/>
    </location>
</feature>
<comment type="caution">
    <text evidence="3">The sequence shown here is derived from an EMBL/GenBank/DDBJ whole genome shotgun (WGS) entry which is preliminary data.</text>
</comment>
<dbReference type="InterPro" id="IPR002053">
    <property type="entry name" value="Glyco_hydro_25"/>
</dbReference>
<dbReference type="OrthoDB" id="287365at2"/>
<dbReference type="PRINTS" id="PR01217">
    <property type="entry name" value="PRICHEXTENSN"/>
</dbReference>
<organism evidence="3 4">
    <name type="scientific">Trebonia kvetii</name>
    <dbReference type="NCBI Taxonomy" id="2480626"/>
    <lineage>
        <taxon>Bacteria</taxon>
        <taxon>Bacillati</taxon>
        <taxon>Actinomycetota</taxon>
        <taxon>Actinomycetes</taxon>
        <taxon>Streptosporangiales</taxon>
        <taxon>Treboniaceae</taxon>
        <taxon>Trebonia</taxon>
    </lineage>
</organism>
<feature type="compositionally biased region" description="Pro residues" evidence="2">
    <location>
        <begin position="301"/>
        <end position="329"/>
    </location>
</feature>
<dbReference type="Gene3D" id="3.20.20.80">
    <property type="entry name" value="Glycosidases"/>
    <property type="match status" value="1"/>
</dbReference>
<keyword evidence="4" id="KW-1185">Reference proteome</keyword>
<evidence type="ECO:0000256" key="2">
    <source>
        <dbReference type="SAM" id="MobiDB-lite"/>
    </source>
</evidence>
<proteinExistence type="inferred from homology"/>
<dbReference type="PROSITE" id="PS51904">
    <property type="entry name" value="GLYCOSYL_HYDROL_F25_2"/>
    <property type="match status" value="1"/>
</dbReference>
<feature type="compositionally biased region" description="Low complexity" evidence="2">
    <location>
        <begin position="57"/>
        <end position="86"/>
    </location>
</feature>
<dbReference type="GO" id="GO:0009253">
    <property type="term" value="P:peptidoglycan catabolic process"/>
    <property type="evidence" value="ECO:0007669"/>
    <property type="project" value="InterPro"/>
</dbReference>
<protein>
    <submittedName>
        <fullName evidence="3">Uncharacterized protein</fullName>
    </submittedName>
</protein>
<dbReference type="GO" id="GO:0003796">
    <property type="term" value="F:lysozyme activity"/>
    <property type="evidence" value="ECO:0007669"/>
    <property type="project" value="InterPro"/>
</dbReference>
<dbReference type="PANTHER" id="PTHR34135">
    <property type="entry name" value="LYSOZYME"/>
    <property type="match status" value="1"/>
</dbReference>
<dbReference type="Proteomes" id="UP000460272">
    <property type="component" value="Unassembled WGS sequence"/>
</dbReference>
<evidence type="ECO:0000313" key="4">
    <source>
        <dbReference type="Proteomes" id="UP000460272"/>
    </source>
</evidence>
<evidence type="ECO:0000313" key="3">
    <source>
        <dbReference type="EMBL" id="TVZ05131.1"/>
    </source>
</evidence>
<dbReference type="Gene3D" id="2.60.40.10">
    <property type="entry name" value="Immunoglobulins"/>
    <property type="match status" value="1"/>
</dbReference>
<dbReference type="AlphaFoldDB" id="A0A6P2C4P2"/>
<evidence type="ECO:0000256" key="1">
    <source>
        <dbReference type="ARBA" id="ARBA00010646"/>
    </source>
</evidence>
<dbReference type="GO" id="GO:0016052">
    <property type="term" value="P:carbohydrate catabolic process"/>
    <property type="evidence" value="ECO:0007669"/>
    <property type="project" value="TreeGrafter"/>
</dbReference>
<dbReference type="Pfam" id="PF01183">
    <property type="entry name" value="Glyco_hydro_25"/>
    <property type="match status" value="1"/>
</dbReference>
<dbReference type="PANTHER" id="PTHR34135:SF2">
    <property type="entry name" value="LYSOZYME"/>
    <property type="match status" value="1"/>
</dbReference>